<name>A0A9D2AF43_9FIRM</name>
<reference evidence="2" key="1">
    <citation type="journal article" date="2021" name="PeerJ">
        <title>Extensive microbial diversity within the chicken gut microbiome revealed by metagenomics and culture.</title>
        <authorList>
            <person name="Gilroy R."/>
            <person name="Ravi A."/>
            <person name="Getino M."/>
            <person name="Pursley I."/>
            <person name="Horton D.L."/>
            <person name="Alikhan N.F."/>
            <person name="Baker D."/>
            <person name="Gharbi K."/>
            <person name="Hall N."/>
            <person name="Watson M."/>
            <person name="Adriaenssens E.M."/>
            <person name="Foster-Nyarko E."/>
            <person name="Jarju S."/>
            <person name="Secka A."/>
            <person name="Antonio M."/>
            <person name="Oren A."/>
            <person name="Chaudhuri R.R."/>
            <person name="La Ragione R."/>
            <person name="Hildebrand F."/>
            <person name="Pallen M.J."/>
        </authorList>
    </citation>
    <scope>NUCLEOTIDE SEQUENCE</scope>
    <source>
        <strain evidence="2">2239</strain>
    </source>
</reference>
<dbReference type="EMBL" id="DXFW01000038">
    <property type="protein sequence ID" value="HIX06580.1"/>
    <property type="molecule type" value="Genomic_DNA"/>
</dbReference>
<keyword evidence="1" id="KW-0472">Membrane</keyword>
<sequence length="168" mass="17824">MNVRLTLSKKTYYALGMLSAALTMAAALGAAVRFPMALAENLATLLTLLMLGFLASVKGTTKQDKKALVGCIVLQVLALALPAALLQHLLLALVWPCFAGWEKAADPRLAPQFRALAAAEALWFAARVLVLLGGASVLGLFMNLCGLAAGAARGWLTLTLYRRQRDEG</sequence>
<protein>
    <submittedName>
        <fullName evidence="2">Uncharacterized protein</fullName>
    </submittedName>
</protein>
<organism evidence="2 3">
    <name type="scientific">Candidatus Allofournierella pullicola</name>
    <dbReference type="NCBI Taxonomy" id="2838596"/>
    <lineage>
        <taxon>Bacteria</taxon>
        <taxon>Bacillati</taxon>
        <taxon>Bacillota</taxon>
        <taxon>Clostridia</taxon>
        <taxon>Eubacteriales</taxon>
        <taxon>Oscillospiraceae</taxon>
        <taxon>Allofournierella</taxon>
    </lineage>
</organism>
<reference evidence="2" key="2">
    <citation type="submission" date="2021-04" db="EMBL/GenBank/DDBJ databases">
        <authorList>
            <person name="Gilroy R."/>
        </authorList>
    </citation>
    <scope>NUCLEOTIDE SEQUENCE</scope>
    <source>
        <strain evidence="2">2239</strain>
    </source>
</reference>
<feature type="transmembrane region" description="Helical" evidence="1">
    <location>
        <begin position="67"/>
        <end position="86"/>
    </location>
</feature>
<evidence type="ECO:0000313" key="2">
    <source>
        <dbReference type="EMBL" id="HIX06580.1"/>
    </source>
</evidence>
<feature type="transmembrane region" description="Helical" evidence="1">
    <location>
        <begin position="38"/>
        <end position="55"/>
    </location>
</feature>
<dbReference type="Proteomes" id="UP000824193">
    <property type="component" value="Unassembled WGS sequence"/>
</dbReference>
<dbReference type="AlphaFoldDB" id="A0A9D2AF43"/>
<accession>A0A9D2AF43</accession>
<keyword evidence="1" id="KW-1133">Transmembrane helix</keyword>
<feature type="transmembrane region" description="Helical" evidence="1">
    <location>
        <begin position="128"/>
        <end position="156"/>
    </location>
</feature>
<gene>
    <name evidence="2" type="ORF">H9865_10880</name>
</gene>
<evidence type="ECO:0000313" key="3">
    <source>
        <dbReference type="Proteomes" id="UP000824193"/>
    </source>
</evidence>
<comment type="caution">
    <text evidence="2">The sequence shown here is derived from an EMBL/GenBank/DDBJ whole genome shotgun (WGS) entry which is preliminary data.</text>
</comment>
<feature type="transmembrane region" description="Helical" evidence="1">
    <location>
        <begin position="12"/>
        <end position="32"/>
    </location>
</feature>
<keyword evidence="1" id="KW-0812">Transmembrane</keyword>
<proteinExistence type="predicted"/>
<evidence type="ECO:0000256" key="1">
    <source>
        <dbReference type="SAM" id="Phobius"/>
    </source>
</evidence>